<dbReference type="Gene3D" id="1.10.10.60">
    <property type="entry name" value="Homeodomain-like"/>
    <property type="match status" value="1"/>
</dbReference>
<dbReference type="STRING" id="649349.Lbys_0534"/>
<dbReference type="EMBL" id="CP002305">
    <property type="protein sequence ID" value="ADQ16304.1"/>
    <property type="molecule type" value="Genomic_DNA"/>
</dbReference>
<dbReference type="InterPro" id="IPR002514">
    <property type="entry name" value="Transposase_8"/>
</dbReference>
<accession>E4RXF9</accession>
<dbReference type="OrthoDB" id="1495855at2"/>
<proteinExistence type="predicted"/>
<protein>
    <submittedName>
        <fullName evidence="2">Transposase IS3/IS911 family protein</fullName>
    </submittedName>
</protein>
<reference evidence="2 3" key="2">
    <citation type="journal article" date="2011" name="Stand. Genomic Sci.">
        <title>Complete genome sequence of Leadbetterella byssophila type strain (4M15).</title>
        <authorList>
            <person name="Abt B."/>
            <person name="Teshima H."/>
            <person name="Lucas S."/>
            <person name="Lapidus A."/>
            <person name="Del Rio T.G."/>
            <person name="Nolan M."/>
            <person name="Tice H."/>
            <person name="Cheng J.F."/>
            <person name="Pitluck S."/>
            <person name="Liolios K."/>
            <person name="Pagani I."/>
            <person name="Ivanova N."/>
            <person name="Mavromatis K."/>
            <person name="Pati A."/>
            <person name="Tapia R."/>
            <person name="Han C."/>
            <person name="Goodwin L."/>
            <person name="Chen A."/>
            <person name="Palaniappan K."/>
            <person name="Land M."/>
            <person name="Hauser L."/>
            <person name="Chang Y.J."/>
            <person name="Jeffries C.D."/>
            <person name="Rohde M."/>
            <person name="Goker M."/>
            <person name="Tindall B.J."/>
            <person name="Detter J.C."/>
            <person name="Woyke T."/>
            <person name="Bristow J."/>
            <person name="Eisen J.A."/>
            <person name="Markowitz V."/>
            <person name="Hugenholtz P."/>
            <person name="Klenk H.P."/>
            <person name="Kyrpides N.C."/>
        </authorList>
    </citation>
    <scope>NUCLEOTIDE SEQUENCE [LARGE SCALE GENOMIC DNA]</scope>
    <source>
        <strain evidence="3">DSM 17132 / JCM 16389 / KACC 11308 / NBRC 106382 / 4M15</strain>
    </source>
</reference>
<dbReference type="Proteomes" id="UP000007435">
    <property type="component" value="Chromosome"/>
</dbReference>
<evidence type="ECO:0000313" key="2">
    <source>
        <dbReference type="EMBL" id="ADQ16304.1"/>
    </source>
</evidence>
<evidence type="ECO:0000313" key="3">
    <source>
        <dbReference type="Proteomes" id="UP000007435"/>
    </source>
</evidence>
<dbReference type="GO" id="GO:0004803">
    <property type="term" value="F:transposase activity"/>
    <property type="evidence" value="ECO:0007669"/>
    <property type="project" value="InterPro"/>
</dbReference>
<dbReference type="GO" id="GO:0006313">
    <property type="term" value="P:DNA transposition"/>
    <property type="evidence" value="ECO:0007669"/>
    <property type="project" value="InterPro"/>
</dbReference>
<dbReference type="HOGENOM" id="CLU_027402_34_1_10"/>
<dbReference type="Pfam" id="PF01527">
    <property type="entry name" value="HTH_Tnp_1"/>
    <property type="match status" value="1"/>
</dbReference>
<dbReference type="PANTHER" id="PTHR33609">
    <property type="entry name" value="LOW CALCIUM RESPONSE LOCUS PROTEIN S"/>
    <property type="match status" value="1"/>
</dbReference>
<dbReference type="InterPro" id="IPR009057">
    <property type="entry name" value="Homeodomain-like_sf"/>
</dbReference>
<feature type="coiled-coil region" evidence="1">
    <location>
        <begin position="49"/>
        <end position="76"/>
    </location>
</feature>
<name>E4RXF9_LEAB4</name>
<gene>
    <name evidence="2" type="ordered locus">Lbys_0534</name>
</gene>
<dbReference type="SUPFAM" id="SSF46689">
    <property type="entry name" value="Homeodomain-like"/>
    <property type="match status" value="1"/>
</dbReference>
<reference key="1">
    <citation type="submission" date="2010-11" db="EMBL/GenBank/DDBJ databases">
        <title>The complete genome of Leadbetterella byssophila DSM 17132.</title>
        <authorList>
            <consortium name="US DOE Joint Genome Institute (JGI-PGF)"/>
            <person name="Lucas S."/>
            <person name="Copeland A."/>
            <person name="Lapidus A."/>
            <person name="Glavina del Rio T."/>
            <person name="Dalin E."/>
            <person name="Tice H."/>
            <person name="Bruce D."/>
            <person name="Goodwin L."/>
            <person name="Pitluck S."/>
            <person name="Kyrpides N."/>
            <person name="Mavromatis K."/>
            <person name="Ivanova N."/>
            <person name="Teshima H."/>
            <person name="Brettin T."/>
            <person name="Detter J.C."/>
            <person name="Han C."/>
            <person name="Tapia R."/>
            <person name="Land M."/>
            <person name="Hauser L."/>
            <person name="Markowitz V."/>
            <person name="Cheng J.-F."/>
            <person name="Hugenholtz P."/>
            <person name="Woyke T."/>
            <person name="Wu D."/>
            <person name="Tindall B."/>
            <person name="Pomrenke H.G."/>
            <person name="Brambilla E."/>
            <person name="Klenk H.-P."/>
            <person name="Eisen J.A."/>
        </authorList>
    </citation>
    <scope>NUCLEOTIDE SEQUENCE [LARGE SCALE GENOMIC DNA]</scope>
    <source>
        <strain>DSM 17132</strain>
    </source>
</reference>
<dbReference type="eggNOG" id="COG2963">
    <property type="taxonomic scope" value="Bacteria"/>
</dbReference>
<dbReference type="InterPro" id="IPR052546">
    <property type="entry name" value="Transposase_8_domain"/>
</dbReference>
<dbReference type="PANTHER" id="PTHR33609:SF1">
    <property type="entry name" value="TRANSPOSASE"/>
    <property type="match status" value="1"/>
</dbReference>
<sequence length="88" mass="10357">MKTSKFNPTQIAKILKEFESGKDVDSIIREHGISKATFYKWRQRYGGMEASELKRVKQLEEENAKLKRMYADLAIELDMAKYIIEKKL</sequence>
<dbReference type="GO" id="GO:0003677">
    <property type="term" value="F:DNA binding"/>
    <property type="evidence" value="ECO:0007669"/>
    <property type="project" value="InterPro"/>
</dbReference>
<dbReference type="KEGG" id="lby:Lbys_0534"/>
<keyword evidence="1" id="KW-0175">Coiled coil</keyword>
<organism evidence="2 3">
    <name type="scientific">Leadbetterella byssophila (strain DSM 17132 / JCM 16389 / KACC 11308 / NBRC 106382 / 4M15)</name>
    <dbReference type="NCBI Taxonomy" id="649349"/>
    <lineage>
        <taxon>Bacteria</taxon>
        <taxon>Pseudomonadati</taxon>
        <taxon>Bacteroidota</taxon>
        <taxon>Cytophagia</taxon>
        <taxon>Cytophagales</taxon>
        <taxon>Leadbetterellaceae</taxon>
        <taxon>Leadbetterella</taxon>
    </lineage>
</organism>
<keyword evidence="3" id="KW-1185">Reference proteome</keyword>
<dbReference type="AlphaFoldDB" id="E4RXF9"/>
<evidence type="ECO:0000256" key="1">
    <source>
        <dbReference type="SAM" id="Coils"/>
    </source>
</evidence>